<dbReference type="EMBL" id="JACBAZ010000008">
    <property type="protein sequence ID" value="NWK57211.1"/>
    <property type="molecule type" value="Genomic_DNA"/>
</dbReference>
<sequence>MLEAQQNKQGRKISFVCASWIPMDDELYYQKTGSSRSKKPTYEEVSMSEMVRSLPYEARVEGSLGFYKRVGDEEYRKVAQVRIPTGCNRFLLLFMPKKENNYQIKVIPDDRKRSPFGAYSFYNFSRLPVKGLLGNKRFDVDAGKHKLVQLQLKAGTPLPYATQAEVDGKRQWLQRNTFHYNPKKHSKFFIYQVPSANNRYKVKCKAIVEFQQDKPKAKPEVSTP</sequence>
<keyword evidence="2" id="KW-1185">Reference proteome</keyword>
<dbReference type="AlphaFoldDB" id="A0A851GN01"/>
<reference evidence="1 2" key="1">
    <citation type="submission" date="2020-07" db="EMBL/GenBank/DDBJ databases">
        <title>Roseicoccus Jingziensis gen. nov., sp. nov., isolated from coastal seawater.</title>
        <authorList>
            <person name="Feng X."/>
        </authorList>
    </citation>
    <scope>NUCLEOTIDE SEQUENCE [LARGE SCALE GENOMIC DNA]</scope>
    <source>
        <strain evidence="1 2">N1E253</strain>
    </source>
</reference>
<dbReference type="Proteomes" id="UP000557872">
    <property type="component" value="Unassembled WGS sequence"/>
</dbReference>
<evidence type="ECO:0000313" key="1">
    <source>
        <dbReference type="EMBL" id="NWK57211.1"/>
    </source>
</evidence>
<evidence type="ECO:0000313" key="2">
    <source>
        <dbReference type="Proteomes" id="UP000557872"/>
    </source>
</evidence>
<accession>A0A851GN01</accession>
<protein>
    <submittedName>
        <fullName evidence="1">Uncharacterized protein</fullName>
    </submittedName>
</protein>
<comment type="caution">
    <text evidence="1">The sequence shown here is derived from an EMBL/GenBank/DDBJ whole genome shotgun (WGS) entry which is preliminary data.</text>
</comment>
<name>A0A851GN01_9BACT</name>
<proteinExistence type="predicted"/>
<gene>
    <name evidence="1" type="ORF">HW115_16430</name>
</gene>
<organism evidence="1 2">
    <name type="scientific">Oceaniferula marina</name>
    <dbReference type="NCBI Taxonomy" id="2748318"/>
    <lineage>
        <taxon>Bacteria</taxon>
        <taxon>Pseudomonadati</taxon>
        <taxon>Verrucomicrobiota</taxon>
        <taxon>Verrucomicrobiia</taxon>
        <taxon>Verrucomicrobiales</taxon>
        <taxon>Verrucomicrobiaceae</taxon>
        <taxon>Oceaniferula</taxon>
    </lineage>
</organism>